<keyword evidence="3" id="KW-1185">Reference proteome</keyword>
<evidence type="ECO:0000313" key="3">
    <source>
        <dbReference type="Proteomes" id="UP000295510"/>
    </source>
</evidence>
<reference evidence="2 3" key="1">
    <citation type="submission" date="2019-03" db="EMBL/GenBank/DDBJ databases">
        <title>Genomic Encyclopedia of Type Strains, Phase IV (KMG-IV): sequencing the most valuable type-strain genomes for metagenomic binning, comparative biology and taxonomic classification.</title>
        <authorList>
            <person name="Goeker M."/>
        </authorList>
    </citation>
    <scope>NUCLEOTIDE SEQUENCE [LARGE SCALE GENOMIC DNA]</scope>
    <source>
        <strain evidence="2 3">DSM 19605</strain>
    </source>
</reference>
<dbReference type="InterPro" id="IPR035093">
    <property type="entry name" value="RelE/ParE_toxin_dom_sf"/>
</dbReference>
<gene>
    <name evidence="2" type="ORF">DFR43_102209</name>
</gene>
<accession>A0A4R6UF82</accession>
<evidence type="ECO:0000313" key="2">
    <source>
        <dbReference type="EMBL" id="TDQ44862.1"/>
    </source>
</evidence>
<dbReference type="AlphaFoldDB" id="A0A4R6UF82"/>
<dbReference type="Proteomes" id="UP000295510">
    <property type="component" value="Unassembled WGS sequence"/>
</dbReference>
<dbReference type="Pfam" id="PF05016">
    <property type="entry name" value="ParE_toxin"/>
    <property type="match status" value="1"/>
</dbReference>
<dbReference type="OrthoDB" id="5405593at2"/>
<organism evidence="2 3">
    <name type="scientific">Tepidicella xavieri</name>
    <dbReference type="NCBI Taxonomy" id="360241"/>
    <lineage>
        <taxon>Bacteria</taxon>
        <taxon>Pseudomonadati</taxon>
        <taxon>Pseudomonadota</taxon>
        <taxon>Betaproteobacteria</taxon>
        <taxon>Burkholderiales</taxon>
        <taxon>Tepidicella</taxon>
    </lineage>
</organism>
<sequence>MTRRVAIQLTANFERNLADIEHFLTEAQAPEAFDGLIEELLGTVLPNLERFPDLGRPFFSRATGSAETCIAADALKTRLNALAGTSSVSLREYVMSHYLVLYMQAEDTLFLLSIKHHKQLSFDFEGHWGRGA</sequence>
<proteinExistence type="predicted"/>
<name>A0A4R6UF82_9BURK</name>
<dbReference type="Gene3D" id="3.30.2310.20">
    <property type="entry name" value="RelE-like"/>
    <property type="match status" value="1"/>
</dbReference>
<evidence type="ECO:0000256" key="1">
    <source>
        <dbReference type="ARBA" id="ARBA00022649"/>
    </source>
</evidence>
<dbReference type="RefSeq" id="WP_133595778.1">
    <property type="nucleotide sequence ID" value="NZ_SNYL01000002.1"/>
</dbReference>
<dbReference type="EMBL" id="SNYL01000002">
    <property type="protein sequence ID" value="TDQ44862.1"/>
    <property type="molecule type" value="Genomic_DNA"/>
</dbReference>
<dbReference type="InterPro" id="IPR007712">
    <property type="entry name" value="RelE/ParE_toxin"/>
</dbReference>
<protein>
    <submittedName>
        <fullName evidence="2">ParE-like toxin of type II ParDE toxin-antitoxin system</fullName>
    </submittedName>
</protein>
<keyword evidence="1" id="KW-1277">Toxin-antitoxin system</keyword>
<comment type="caution">
    <text evidence="2">The sequence shown here is derived from an EMBL/GenBank/DDBJ whole genome shotgun (WGS) entry which is preliminary data.</text>
</comment>